<feature type="compositionally biased region" description="Basic and acidic residues" evidence="1">
    <location>
        <begin position="265"/>
        <end position="302"/>
    </location>
</feature>
<feature type="region of interest" description="Disordered" evidence="1">
    <location>
        <begin position="704"/>
        <end position="725"/>
    </location>
</feature>
<dbReference type="Pfam" id="PF20566">
    <property type="entry name" value="Eap1"/>
    <property type="match status" value="1"/>
</dbReference>
<dbReference type="AlphaFoldDB" id="A0AAN7VPC3"/>
<feature type="compositionally biased region" description="Polar residues" evidence="1">
    <location>
        <begin position="385"/>
        <end position="399"/>
    </location>
</feature>
<evidence type="ECO:0000313" key="3">
    <source>
        <dbReference type="Proteomes" id="UP001310594"/>
    </source>
</evidence>
<dbReference type="EMBL" id="JAVRQU010000012">
    <property type="protein sequence ID" value="KAK5696608.1"/>
    <property type="molecule type" value="Genomic_DNA"/>
</dbReference>
<feature type="compositionally biased region" description="Basic and acidic residues" evidence="1">
    <location>
        <begin position="155"/>
        <end position="174"/>
    </location>
</feature>
<dbReference type="InterPro" id="IPR046784">
    <property type="entry name" value="Eap1"/>
</dbReference>
<feature type="compositionally biased region" description="Basic and acidic residues" evidence="1">
    <location>
        <begin position="71"/>
        <end position="80"/>
    </location>
</feature>
<feature type="compositionally biased region" description="Polar residues" evidence="1">
    <location>
        <begin position="135"/>
        <end position="145"/>
    </location>
</feature>
<proteinExistence type="predicted"/>
<evidence type="ECO:0000256" key="1">
    <source>
        <dbReference type="SAM" id="MobiDB-lite"/>
    </source>
</evidence>
<gene>
    <name evidence="2" type="ORF">LTR97_007911</name>
</gene>
<accession>A0AAN7VPC3</accession>
<feature type="compositionally biased region" description="Basic and acidic residues" evidence="1">
    <location>
        <begin position="45"/>
        <end position="56"/>
    </location>
</feature>
<comment type="caution">
    <text evidence="2">The sequence shown here is derived from an EMBL/GenBank/DDBJ whole genome shotgun (WGS) entry which is preliminary data.</text>
</comment>
<feature type="region of interest" description="Disordered" evidence="1">
    <location>
        <begin position="813"/>
        <end position="837"/>
    </location>
</feature>
<feature type="compositionally biased region" description="Low complexity" evidence="1">
    <location>
        <begin position="57"/>
        <end position="70"/>
    </location>
</feature>
<reference evidence="2" key="1">
    <citation type="submission" date="2023-08" db="EMBL/GenBank/DDBJ databases">
        <title>Black Yeasts Isolated from many extreme environments.</title>
        <authorList>
            <person name="Coleine C."/>
            <person name="Stajich J.E."/>
            <person name="Selbmann L."/>
        </authorList>
    </citation>
    <scope>NUCLEOTIDE SEQUENCE</scope>
    <source>
        <strain evidence="2">CCFEE 5810</strain>
    </source>
</reference>
<feature type="compositionally biased region" description="Basic and acidic residues" evidence="1">
    <location>
        <begin position="199"/>
        <end position="257"/>
    </location>
</feature>
<feature type="compositionally biased region" description="Basic and acidic residues" evidence="1">
    <location>
        <begin position="417"/>
        <end position="426"/>
    </location>
</feature>
<evidence type="ECO:0000313" key="2">
    <source>
        <dbReference type="EMBL" id="KAK5696608.1"/>
    </source>
</evidence>
<feature type="region of interest" description="Disordered" evidence="1">
    <location>
        <begin position="119"/>
        <end position="625"/>
    </location>
</feature>
<feature type="compositionally biased region" description="Basic and acidic residues" evidence="1">
    <location>
        <begin position="318"/>
        <end position="338"/>
    </location>
</feature>
<feature type="region of interest" description="Disordered" evidence="1">
    <location>
        <begin position="745"/>
        <end position="769"/>
    </location>
</feature>
<dbReference type="Proteomes" id="UP001310594">
    <property type="component" value="Unassembled WGS sequence"/>
</dbReference>
<feature type="region of interest" description="Disordered" evidence="1">
    <location>
        <begin position="879"/>
        <end position="927"/>
    </location>
</feature>
<organism evidence="2 3">
    <name type="scientific">Elasticomyces elasticus</name>
    <dbReference type="NCBI Taxonomy" id="574655"/>
    <lineage>
        <taxon>Eukaryota</taxon>
        <taxon>Fungi</taxon>
        <taxon>Dikarya</taxon>
        <taxon>Ascomycota</taxon>
        <taxon>Pezizomycotina</taxon>
        <taxon>Dothideomycetes</taxon>
        <taxon>Dothideomycetidae</taxon>
        <taxon>Mycosphaerellales</taxon>
        <taxon>Teratosphaeriaceae</taxon>
        <taxon>Elasticomyces</taxon>
    </lineage>
</organism>
<feature type="region of interest" description="Disordered" evidence="1">
    <location>
        <begin position="45"/>
        <end position="105"/>
    </location>
</feature>
<sequence>MATRRQYTLDQLLHLRQSPLCTKPEDLPAIEQWIEYVYLDVGEGPDGKREKLRIPHSEAQQTERQSQQQRTRQDGTEAKAGRQPRNALGAGLAEASPMGSFGADRAVRPGLVGLKSSAAARSGEDITLGPPKTLFASSRTTSKLSDFTDKSLPSTEKEEAENIRSSRTFGDKQMNRKSLGNIDPSEPPKSHTIDSWTLARERRALGGEDEKTDGSERNPKYGRRNDKTQEDGSRINHNGYGDRQDSRWLRDGEKREQQNGGERQGGWRERERERRDNRDWTNARGHTDNRKPEWMDEPAPREQEDDDGMSGGMGMPKNQEEFEAWKRAQHERNKKSTDVEAESVPADPPPAKEQPPYAKQVAPLKLEGITDRPFGSWTGEARTSGGASSSADSVQTPLKSSAGMKGGKTSRFMPLFAKKEEPKEEVPTNSSAAPPSGEDKAGFDRILMMLGGNGKGPGNDHQASAPAQSLDKPMEFGAFPSGRPQGSGEFEDVVSPAPRQVSNGNGAGGSGKPRSRFTGFFDQTPKSPERVVSPQDAQAEAGGRGLDGRVLSPPGVGGPFGGFQDDMGRDFGGVAELPADHARGFREPQVQANANALLGRAPPPTNALSPEPSLPTNGAREQRPQHGRTNDLFIDQPARQVSTPDLNIQNLLAARPNPRQQADNQNSQFLLNLLQTKSNSRPPSSQQQAPRLPATAEGGFQLWREQPPSVPEPHAPKPRTGVMPPGLFEEQLLRNHQPAPQQIQEMPANEVPRRQSQRAPPPGFYDEPNAYQQQVHNQPPLPRTTLQEQQLQLREYTLQQQQLQQHHQRNFTEPARHFPGPQGGARRMSGHPGPSQMQIPTHVQPVPPYPGEYSVVSPTGPPTAPPGFNQHMPRHQPGMNGLPNIFSGAQQQHQQQQQGRDPRMQGAEGGPGGMTSPPGFYGNGGGGALGMPAPPGFMGMRSPVHVAGEGMPVRGGRGYEGFAGAYGQGR</sequence>
<protein>
    <submittedName>
        <fullName evidence="2">Uncharacterized protein</fullName>
    </submittedName>
</protein>
<name>A0AAN7VPC3_9PEZI</name>